<dbReference type="STRING" id="204669.Acid345_3903"/>
<proteinExistence type="predicted"/>
<gene>
    <name evidence="1" type="ordered locus">Acid345_3903</name>
</gene>
<keyword evidence="2" id="KW-1185">Reference proteome</keyword>
<evidence type="ECO:0008006" key="3">
    <source>
        <dbReference type="Google" id="ProtNLM"/>
    </source>
</evidence>
<organism evidence="1 2">
    <name type="scientific">Koribacter versatilis (strain Ellin345)</name>
    <dbReference type="NCBI Taxonomy" id="204669"/>
    <lineage>
        <taxon>Bacteria</taxon>
        <taxon>Pseudomonadati</taxon>
        <taxon>Acidobacteriota</taxon>
        <taxon>Terriglobia</taxon>
        <taxon>Terriglobales</taxon>
        <taxon>Candidatus Korobacteraceae</taxon>
        <taxon>Candidatus Korobacter</taxon>
    </lineage>
</organism>
<dbReference type="Pfam" id="PF13189">
    <property type="entry name" value="Cytidylate_kin2"/>
    <property type="match status" value="1"/>
</dbReference>
<dbReference type="RefSeq" id="WP_011524702.1">
    <property type="nucleotide sequence ID" value="NC_008009.1"/>
</dbReference>
<evidence type="ECO:0000313" key="1">
    <source>
        <dbReference type="EMBL" id="ABF42903.1"/>
    </source>
</evidence>
<dbReference type="Proteomes" id="UP000002432">
    <property type="component" value="Chromosome"/>
</dbReference>
<dbReference type="SUPFAM" id="SSF52540">
    <property type="entry name" value="P-loop containing nucleoside triphosphate hydrolases"/>
    <property type="match status" value="1"/>
</dbReference>
<dbReference type="OrthoDB" id="9781180at2"/>
<dbReference type="EMBL" id="CP000360">
    <property type="protein sequence ID" value="ABF42903.1"/>
    <property type="molecule type" value="Genomic_DNA"/>
</dbReference>
<protein>
    <recommendedName>
        <fullName evidence="3">Cytidylate kinase</fullName>
    </recommendedName>
</protein>
<sequence length="210" mass="24171">MFNVITIEREYGAGGSVIADQLARHFGWELLDQELTSRIAVEANVSHSVVKSCDECVDRGLRRLAKVFWRGSYERMLPMQDERVFNADCMVDLATKIIGEAGEEGRCVIVGRGAPYILRNRKDTFHVFLYAPRDFKIQRLSHRMGEKEATELVDTIDRERAEFIKRYFNKDWPCRSLYHMMINTSFGLDLAVESILSAMKTHEMATVAVR</sequence>
<dbReference type="EnsemblBacteria" id="ABF42903">
    <property type="protein sequence ID" value="ABF42903"/>
    <property type="gene ID" value="Acid345_3903"/>
</dbReference>
<reference evidence="1 2" key="1">
    <citation type="journal article" date="2009" name="Appl. Environ. Microbiol.">
        <title>Three genomes from the phylum Acidobacteria provide insight into the lifestyles of these microorganisms in soils.</title>
        <authorList>
            <person name="Ward N.L."/>
            <person name="Challacombe J.F."/>
            <person name="Janssen P.H."/>
            <person name="Henrissat B."/>
            <person name="Coutinho P.M."/>
            <person name="Wu M."/>
            <person name="Xie G."/>
            <person name="Haft D.H."/>
            <person name="Sait M."/>
            <person name="Badger J."/>
            <person name="Barabote R.D."/>
            <person name="Bradley B."/>
            <person name="Brettin T.S."/>
            <person name="Brinkac L.M."/>
            <person name="Bruce D."/>
            <person name="Creasy T."/>
            <person name="Daugherty S.C."/>
            <person name="Davidsen T.M."/>
            <person name="DeBoy R.T."/>
            <person name="Detter J.C."/>
            <person name="Dodson R.J."/>
            <person name="Durkin A.S."/>
            <person name="Ganapathy A."/>
            <person name="Gwinn-Giglio M."/>
            <person name="Han C.S."/>
            <person name="Khouri H."/>
            <person name="Kiss H."/>
            <person name="Kothari S.P."/>
            <person name="Madupu R."/>
            <person name="Nelson K.E."/>
            <person name="Nelson W.C."/>
            <person name="Paulsen I."/>
            <person name="Penn K."/>
            <person name="Ren Q."/>
            <person name="Rosovitz M.J."/>
            <person name="Selengut J.D."/>
            <person name="Shrivastava S."/>
            <person name="Sullivan S.A."/>
            <person name="Tapia R."/>
            <person name="Thompson L.S."/>
            <person name="Watkins K.L."/>
            <person name="Yang Q."/>
            <person name="Yu C."/>
            <person name="Zafar N."/>
            <person name="Zhou L."/>
            <person name="Kuske C.R."/>
        </authorList>
    </citation>
    <scope>NUCLEOTIDE SEQUENCE [LARGE SCALE GENOMIC DNA]</scope>
    <source>
        <strain evidence="1 2">Ellin345</strain>
    </source>
</reference>
<evidence type="ECO:0000313" key="2">
    <source>
        <dbReference type="Proteomes" id="UP000002432"/>
    </source>
</evidence>
<dbReference type="eggNOG" id="COG1102">
    <property type="taxonomic scope" value="Bacteria"/>
</dbReference>
<dbReference type="Gene3D" id="3.40.50.300">
    <property type="entry name" value="P-loop containing nucleotide triphosphate hydrolases"/>
    <property type="match status" value="1"/>
</dbReference>
<dbReference type="InterPro" id="IPR027417">
    <property type="entry name" value="P-loop_NTPase"/>
</dbReference>
<dbReference type="AlphaFoldDB" id="Q1IJP7"/>
<name>Q1IJP7_KORVE</name>
<dbReference type="HOGENOM" id="CLU_065155_3_1_0"/>
<accession>Q1IJP7</accession>
<dbReference type="KEGG" id="aba:Acid345_3903"/>